<evidence type="ECO:0000313" key="3">
    <source>
        <dbReference type="Proteomes" id="UP000001396"/>
    </source>
</evidence>
<accession>D3AXC4</accession>
<sequence length="108" mass="11918">MQNNINNNNNNIPDAVVAGDDTIVQGVVNRLKIMNTTNQIIYLLIRSESAFEEYPDQLAAKAQKGSVEGNQSTVYETDLSTEANASDSNNHTSIAPDRDYLDISMHDM</sequence>
<dbReference type="InParanoid" id="D3AXC4"/>
<name>D3AXC4_HETP5</name>
<keyword evidence="3" id="KW-1185">Reference proteome</keyword>
<dbReference type="EMBL" id="ADBJ01000003">
    <property type="protein sequence ID" value="EFA86193.1"/>
    <property type="molecule type" value="Genomic_DNA"/>
</dbReference>
<evidence type="ECO:0000256" key="1">
    <source>
        <dbReference type="SAM" id="MobiDB-lite"/>
    </source>
</evidence>
<feature type="compositionally biased region" description="Basic and acidic residues" evidence="1">
    <location>
        <begin position="96"/>
        <end position="108"/>
    </location>
</feature>
<gene>
    <name evidence="2" type="ORF">PPL_00755</name>
</gene>
<dbReference type="Proteomes" id="UP000001396">
    <property type="component" value="Unassembled WGS sequence"/>
</dbReference>
<feature type="compositionally biased region" description="Polar residues" evidence="1">
    <location>
        <begin position="80"/>
        <end position="93"/>
    </location>
</feature>
<protein>
    <submittedName>
        <fullName evidence="2">Uncharacterized protein</fullName>
    </submittedName>
</protein>
<feature type="region of interest" description="Disordered" evidence="1">
    <location>
        <begin position="80"/>
        <end position="108"/>
    </location>
</feature>
<organism evidence="2 3">
    <name type="scientific">Heterostelium pallidum (strain ATCC 26659 / Pp 5 / PN500)</name>
    <name type="common">Cellular slime mold</name>
    <name type="synonym">Polysphondylium pallidum</name>
    <dbReference type="NCBI Taxonomy" id="670386"/>
    <lineage>
        <taxon>Eukaryota</taxon>
        <taxon>Amoebozoa</taxon>
        <taxon>Evosea</taxon>
        <taxon>Eumycetozoa</taxon>
        <taxon>Dictyostelia</taxon>
        <taxon>Acytosteliales</taxon>
        <taxon>Acytosteliaceae</taxon>
        <taxon>Heterostelium</taxon>
    </lineage>
</organism>
<evidence type="ECO:0000313" key="2">
    <source>
        <dbReference type="EMBL" id="EFA86193.1"/>
    </source>
</evidence>
<reference evidence="2 3" key="1">
    <citation type="journal article" date="2011" name="Genome Res.">
        <title>Phylogeny-wide analysis of social amoeba genomes highlights ancient origins for complex intercellular communication.</title>
        <authorList>
            <person name="Heidel A.J."/>
            <person name="Lawal H.M."/>
            <person name="Felder M."/>
            <person name="Schilde C."/>
            <person name="Helps N.R."/>
            <person name="Tunggal B."/>
            <person name="Rivero F."/>
            <person name="John U."/>
            <person name="Schleicher M."/>
            <person name="Eichinger L."/>
            <person name="Platzer M."/>
            <person name="Noegel A.A."/>
            <person name="Schaap P."/>
            <person name="Gloeckner G."/>
        </authorList>
    </citation>
    <scope>NUCLEOTIDE SEQUENCE [LARGE SCALE GENOMIC DNA]</scope>
    <source>
        <strain evidence="3">ATCC 26659 / Pp 5 / PN500</strain>
    </source>
</reference>
<dbReference type="RefSeq" id="XP_020438298.1">
    <property type="nucleotide sequence ID" value="XM_020571775.1"/>
</dbReference>
<dbReference type="GeneID" id="31356286"/>
<comment type="caution">
    <text evidence="2">The sequence shown here is derived from an EMBL/GenBank/DDBJ whole genome shotgun (WGS) entry which is preliminary data.</text>
</comment>
<dbReference type="AlphaFoldDB" id="D3AXC4"/>
<proteinExistence type="predicted"/>